<dbReference type="AlphaFoldDB" id="A0A9N9E1H9"/>
<feature type="region of interest" description="Disordered" evidence="1">
    <location>
        <begin position="32"/>
        <end position="55"/>
    </location>
</feature>
<name>A0A9N9E1H9_9GLOM</name>
<proteinExistence type="predicted"/>
<dbReference type="EMBL" id="CAJVQA010007469">
    <property type="protein sequence ID" value="CAG8657175.1"/>
    <property type="molecule type" value="Genomic_DNA"/>
</dbReference>
<comment type="caution">
    <text evidence="2">The sequence shown here is derived from an EMBL/GenBank/DDBJ whole genome shotgun (WGS) entry which is preliminary data.</text>
</comment>
<sequence>MNNFMEKLKTMNTEDDNIIIQNNITSNTEMLTSNNEQESQLKHQTELTKDKPNMEHENIPVDSLASLYNTIWANNTDSIDKENKQGFAVVSRKKHKNKSRIATPKVKKTTVLETSAFYTKARGLQ</sequence>
<evidence type="ECO:0000313" key="2">
    <source>
        <dbReference type="EMBL" id="CAG8657175.1"/>
    </source>
</evidence>
<protein>
    <submittedName>
        <fullName evidence="2">14383_t:CDS:1</fullName>
    </submittedName>
</protein>
<evidence type="ECO:0000256" key="1">
    <source>
        <dbReference type="SAM" id="MobiDB-lite"/>
    </source>
</evidence>
<gene>
    <name evidence="2" type="ORF">CPELLU_LOCUS9629</name>
</gene>
<organism evidence="2 3">
    <name type="scientific">Cetraspora pellucida</name>
    <dbReference type="NCBI Taxonomy" id="1433469"/>
    <lineage>
        <taxon>Eukaryota</taxon>
        <taxon>Fungi</taxon>
        <taxon>Fungi incertae sedis</taxon>
        <taxon>Mucoromycota</taxon>
        <taxon>Glomeromycotina</taxon>
        <taxon>Glomeromycetes</taxon>
        <taxon>Diversisporales</taxon>
        <taxon>Gigasporaceae</taxon>
        <taxon>Cetraspora</taxon>
    </lineage>
</organism>
<dbReference type="Proteomes" id="UP000789759">
    <property type="component" value="Unassembled WGS sequence"/>
</dbReference>
<evidence type="ECO:0000313" key="3">
    <source>
        <dbReference type="Proteomes" id="UP000789759"/>
    </source>
</evidence>
<accession>A0A9N9E1H9</accession>
<feature type="compositionally biased region" description="Basic and acidic residues" evidence="1">
    <location>
        <begin position="39"/>
        <end position="55"/>
    </location>
</feature>
<keyword evidence="3" id="KW-1185">Reference proteome</keyword>
<reference evidence="2" key="1">
    <citation type="submission" date="2021-06" db="EMBL/GenBank/DDBJ databases">
        <authorList>
            <person name="Kallberg Y."/>
            <person name="Tangrot J."/>
            <person name="Rosling A."/>
        </authorList>
    </citation>
    <scope>NUCLEOTIDE SEQUENCE</scope>
    <source>
        <strain evidence="2">FL966</strain>
    </source>
</reference>